<dbReference type="EMBL" id="JANAVB010035820">
    <property type="protein sequence ID" value="KAJ6804342.1"/>
    <property type="molecule type" value="Genomic_DNA"/>
</dbReference>
<feature type="region of interest" description="Disordered" evidence="1">
    <location>
        <begin position="1383"/>
        <end position="1433"/>
    </location>
</feature>
<feature type="region of interest" description="Disordered" evidence="1">
    <location>
        <begin position="2187"/>
        <end position="2285"/>
    </location>
</feature>
<feature type="compositionally biased region" description="Polar residues" evidence="1">
    <location>
        <begin position="1054"/>
        <end position="1065"/>
    </location>
</feature>
<protein>
    <recommendedName>
        <fullName evidence="2">Agenet domain-containing protein</fullName>
    </recommendedName>
</protein>
<keyword evidence="4" id="KW-1185">Reference proteome</keyword>
<feature type="compositionally biased region" description="Polar residues" evidence="1">
    <location>
        <begin position="2107"/>
        <end position="2116"/>
    </location>
</feature>
<dbReference type="InterPro" id="IPR055274">
    <property type="entry name" value="SWO1"/>
</dbReference>
<dbReference type="Proteomes" id="UP001140949">
    <property type="component" value="Unassembled WGS sequence"/>
</dbReference>
<feature type="compositionally biased region" description="Polar residues" evidence="1">
    <location>
        <begin position="1415"/>
        <end position="1429"/>
    </location>
</feature>
<dbReference type="Pfam" id="PF05641">
    <property type="entry name" value="Agenet"/>
    <property type="match status" value="1"/>
</dbReference>
<feature type="compositionally biased region" description="Basic and acidic residues" evidence="1">
    <location>
        <begin position="127"/>
        <end position="150"/>
    </location>
</feature>
<organism evidence="3 4">
    <name type="scientific">Iris pallida</name>
    <name type="common">Sweet iris</name>
    <dbReference type="NCBI Taxonomy" id="29817"/>
    <lineage>
        <taxon>Eukaryota</taxon>
        <taxon>Viridiplantae</taxon>
        <taxon>Streptophyta</taxon>
        <taxon>Embryophyta</taxon>
        <taxon>Tracheophyta</taxon>
        <taxon>Spermatophyta</taxon>
        <taxon>Magnoliopsida</taxon>
        <taxon>Liliopsida</taxon>
        <taxon>Asparagales</taxon>
        <taxon>Iridaceae</taxon>
        <taxon>Iridoideae</taxon>
        <taxon>Irideae</taxon>
        <taxon>Iris</taxon>
    </lineage>
</organism>
<feature type="domain" description="Agenet" evidence="2">
    <location>
        <begin position="1870"/>
        <end position="1928"/>
    </location>
</feature>
<feature type="region of interest" description="Disordered" evidence="1">
    <location>
        <begin position="905"/>
        <end position="933"/>
    </location>
</feature>
<dbReference type="CDD" id="cd20403">
    <property type="entry name" value="Tudor_Agenet_FMRP-like_rpt2"/>
    <property type="match status" value="1"/>
</dbReference>
<dbReference type="InterPro" id="IPR008395">
    <property type="entry name" value="Agenet-like_dom"/>
</dbReference>
<comment type="caution">
    <text evidence="3">The sequence shown here is derived from an EMBL/GenBank/DDBJ whole genome shotgun (WGS) entry which is preliminary data.</text>
</comment>
<feature type="region of interest" description="Disordered" evidence="1">
    <location>
        <begin position="1229"/>
        <end position="1262"/>
    </location>
</feature>
<feature type="compositionally biased region" description="Basic and acidic residues" evidence="1">
    <location>
        <begin position="710"/>
        <end position="722"/>
    </location>
</feature>
<reference evidence="3" key="1">
    <citation type="journal article" date="2023" name="GigaByte">
        <title>Genome assembly of the bearded iris, Iris pallida Lam.</title>
        <authorList>
            <person name="Bruccoleri R.E."/>
            <person name="Oakeley E.J."/>
            <person name="Faust A.M.E."/>
            <person name="Altorfer M."/>
            <person name="Dessus-Babus S."/>
            <person name="Burckhardt D."/>
            <person name="Oertli M."/>
            <person name="Naumann U."/>
            <person name="Petersen F."/>
            <person name="Wong J."/>
        </authorList>
    </citation>
    <scope>NUCLEOTIDE SEQUENCE</scope>
    <source>
        <strain evidence="3">GSM-AAB239-AS_SAM_17_03QT</strain>
    </source>
</reference>
<feature type="compositionally biased region" description="Low complexity" evidence="1">
    <location>
        <begin position="2276"/>
        <end position="2285"/>
    </location>
</feature>
<feature type="region of interest" description="Disordered" evidence="1">
    <location>
        <begin position="778"/>
        <end position="798"/>
    </location>
</feature>
<feature type="compositionally biased region" description="Polar residues" evidence="1">
    <location>
        <begin position="1229"/>
        <end position="1243"/>
    </location>
</feature>
<feature type="region of interest" description="Disordered" evidence="1">
    <location>
        <begin position="599"/>
        <end position="630"/>
    </location>
</feature>
<feature type="compositionally biased region" description="Polar residues" evidence="1">
    <location>
        <begin position="1250"/>
        <end position="1262"/>
    </location>
</feature>
<evidence type="ECO:0000313" key="3">
    <source>
        <dbReference type="EMBL" id="KAJ6804342.1"/>
    </source>
</evidence>
<feature type="compositionally biased region" description="Basic residues" evidence="1">
    <location>
        <begin position="1037"/>
        <end position="1046"/>
    </location>
</feature>
<proteinExistence type="predicted"/>
<dbReference type="PANTHER" id="PTHR48429">
    <property type="entry name" value="AGENET DOMAIN-CONTAINING PROTEIN"/>
    <property type="match status" value="1"/>
</dbReference>
<feature type="compositionally biased region" description="Polar residues" evidence="1">
    <location>
        <begin position="924"/>
        <end position="933"/>
    </location>
</feature>
<feature type="compositionally biased region" description="Basic and acidic residues" evidence="1">
    <location>
        <begin position="2215"/>
        <end position="2236"/>
    </location>
</feature>
<feature type="domain" description="Agenet" evidence="2">
    <location>
        <begin position="1779"/>
        <end position="1843"/>
    </location>
</feature>
<gene>
    <name evidence="3" type="ORF">M6B38_182760</name>
</gene>
<dbReference type="SMART" id="SM00743">
    <property type="entry name" value="Agenet"/>
    <property type="match status" value="2"/>
</dbReference>
<accession>A0AAX6EJN4</accession>
<feature type="region of interest" description="Disordered" evidence="1">
    <location>
        <begin position="1007"/>
        <end position="1094"/>
    </location>
</feature>
<feature type="compositionally biased region" description="Basic and acidic residues" evidence="1">
    <location>
        <begin position="1021"/>
        <end position="1036"/>
    </location>
</feature>
<feature type="compositionally biased region" description="Polar residues" evidence="1">
    <location>
        <begin position="2240"/>
        <end position="2256"/>
    </location>
</feature>
<evidence type="ECO:0000313" key="4">
    <source>
        <dbReference type="Proteomes" id="UP001140949"/>
    </source>
</evidence>
<evidence type="ECO:0000259" key="2">
    <source>
        <dbReference type="SMART" id="SM00743"/>
    </source>
</evidence>
<sequence>MDYDDSEFQNQSFQLVGEENNKFPSSLQSFALPKIDIDEHLQVHLRFDSLVDTDILLGIQGQDNNWIEDFSSGTTAIEFSSTAAESCSISRHNNVWSEATSSESVEMLLKSVVEDEMTDRNMEAVAHDGLIGEKGKTDSTLKQDDDHSSKMGDTGQNDPSLPPDKCMSDLTMVDEVTIGVQTPVEGSAVQKSSDCITCTSAQDNPSSALGNLSVGPEEFHIPVPSDQVVEEDTRISMAERSDFLSDDGLKETSHVTKRDEVNVQYLRGQEVMRHLCSGKDCSCLDPIMDSMVPMDQECNKSGFNENPDGFLEAIAYPMKALNKDTEASERSSIRAKDMCSQVTEGDTSIGPQTLKVGNEHDPVLSHLGEDSEDVCCKQSDPCSKVEYLRAELPTHTAKNHEEELLDSYIEVTGGEESPERHLTKNSSIGDASKMALEVHATAPVDFETQINEVKDVNGLDNFKSQTPEPAVVEKHFEDEAAKKPEAGVNVSDSHMPAVLSDVDVKITSPIALEVHATAPMDFETQINEVKDVNGLDNFKSQTPEPAVVVKHFEDEAAKKPEAGVNVSDAHMPAALSDVDVKITSPIADDLDGRDKLVPSTCPEVTSGNNDGGVLTEKSEDRSSSGKNADTTSVLTDTVAKMTKDESVIGHAKVDVELVPLKKDTNIQQSLPDISKHVDEVVEQKGKSIDAQLPNEPVAITDPVVTSSSHPKGELHNESGTKVASLDHQDISAVEQNEEANSSSLASELVQSHEKEIIYSANAYLSHPEGNLLTQLSSRPVAKPTNDDHSPLDSTTESQTIIDRQSSSYVDSVDPSCQNEPQSLINKSISQENTVGIKGVLVVNDSASNVNDASVSPAFFTPVDKEIAVNVTVRLASNDEGQTLLETPSSEKNSSGDAQNYFTKKSAFSSSRSDGEDHLVEANSGKPSSLEPNCGSPTVISCSEHVEDEEGSRVLLDQTGIASNNAPQISSETGGNREKVLSKAEDDRSFTFEVGSLADISKKNPGIEWKPFPSMQTSELPKISKEKSHGSHTESKVGKQHSVRRKTANADKTTRVTVSSNESLTTPKKKSAKGTSIVKTPGDKDARSCSVTSTSVGTVSRDMQLEESRQCKGNEMKTSCSPIVQTSGLPDLNSSVAATTLFYQPFTDLQQVQLRAQIFVYGSLIQGVPPDEACMVSAFGGTDRGRSSWEAVWRLSLEKYQNQKSPFVNSETKHPRSAVRVPEQVSRCSSLQSKVSNTSASQSGGKVVPSALQNSTPLPSPVWSTSTNDVLIPNMPRGMHLDFNQASSPLQSYYSSQTRQFANNSTPWSSQAPRNGPRGVPIQGSTLNAVTQYSTVPVVETVKVTPVRDSSMTRAPNIQLVTPGSLLPTSSPLSATAVTVVKNETQRKTASPGTNKNASINQKPRKRKKAAGADDLSSTIPVSQSTTEPGSTGIVEIVPPASADLVSSSRMPTKVASGIITTTPNIFPASIVSNNTTEQRAIFSEETSSRIEQAKLQAEDAASLAAVSVRHSQGIWSQLAAQRDSGLASEVEVKLASAAVAAAAAASVAKAAAAAAKVASDAALQAKMMADEILGLATKENLTQIPESGSDTGKSLGRLTPDSVLKGKEKIDGSSSVISAAREAARRRVEAASAAAKQAENIDAIVKAAELAAEAVSQAGAIIAMGDPLPFRLSELIDAGPEAFRKLLQTGTEKVNTNNLLGEEDMGLNHSDHHGRVVKQSNEKPLNNKGIRKTGTEYSVSNSEQSGTLAGNYQGELVNSLTVQNDGHQRDQLSTSLMESDIQQGSLVEVVSDDDGLRGAWFSAHVLDLKDNKAYVCYDNLLTDKGSEQLKEWVSLDGEGNTAPRIRIAHPMTTSKHEGTRKRRREAVGNYVWAIGDHVDAWMRDGWWEGVVTEKIQGDETKLTVYFPAGGDSSVVRAWNLRPSLVWKDGQWTEWLRARENTLCPYEGDTPKEKRPKLGRSEANFDAEFDVRGIGKLSKNFPLEDPGNPEESRPLNLSAKDRVFSVGRNVREERISDALKVKRTGLQKEGSRVVFGVPKPGKKRKFMEVSKHYVTDNKIDKTSEGNDSLKFAKYLMPQQSRLWKNTSKVEPKGKQAGEFNKTRGIKSLKSQTIQTRSTSEKDTSSLSATSVSNRGDGSRGALHNLRAGISEKTTLEKNPVEVVSFPSSLGTSASLSLDSHMQALPGLPAAKKKSTSAAEGDSGAKGRSTSSMVKPTRSEDKGEKSVKEMSDSIEPRRSNRKIQPTSRLLEGLQSSLVISKIPSFSHDRGARSKHRGSSSSRGSSRG</sequence>
<feature type="region of interest" description="Disordered" evidence="1">
    <location>
        <begin position="127"/>
        <end position="165"/>
    </location>
</feature>
<dbReference type="CDD" id="cd20405">
    <property type="entry name" value="Tudor_Agenet_AtDUF_rpt1_3"/>
    <property type="match status" value="1"/>
</dbReference>
<feature type="region of interest" description="Disordered" evidence="1">
    <location>
        <begin position="2084"/>
        <end position="2140"/>
    </location>
</feature>
<name>A0AAX6EJN4_IRIPA</name>
<feature type="region of interest" description="Disordered" evidence="1">
    <location>
        <begin position="703"/>
        <end position="722"/>
    </location>
</feature>
<dbReference type="InterPro" id="IPR014002">
    <property type="entry name" value="Agenet_dom_plant"/>
</dbReference>
<evidence type="ECO:0000256" key="1">
    <source>
        <dbReference type="SAM" id="MobiDB-lite"/>
    </source>
</evidence>
<dbReference type="PANTHER" id="PTHR48429:SF1">
    <property type="entry name" value="AGENET DOMAIN-CONTAINING PROTEIN"/>
    <property type="match status" value="1"/>
</dbReference>
<feature type="compositionally biased region" description="Polar residues" evidence="1">
    <location>
        <begin position="2123"/>
        <end position="2134"/>
    </location>
</feature>
<feature type="compositionally biased region" description="Polar residues" evidence="1">
    <location>
        <begin position="1387"/>
        <end position="1401"/>
    </location>
</feature>
<reference evidence="3" key="2">
    <citation type="submission" date="2023-04" db="EMBL/GenBank/DDBJ databases">
        <authorList>
            <person name="Bruccoleri R.E."/>
            <person name="Oakeley E.J."/>
            <person name="Faust A.-M."/>
            <person name="Dessus-Babus S."/>
            <person name="Altorfer M."/>
            <person name="Burckhardt D."/>
            <person name="Oertli M."/>
            <person name="Naumann U."/>
            <person name="Petersen F."/>
            <person name="Wong J."/>
        </authorList>
    </citation>
    <scope>NUCLEOTIDE SEQUENCE</scope>
    <source>
        <strain evidence="3">GSM-AAB239-AS_SAM_17_03QT</strain>
        <tissue evidence="3">Leaf</tissue>
    </source>
</reference>